<organism evidence="1 2">
    <name type="scientific">Ascodesmis nigricans</name>
    <dbReference type="NCBI Taxonomy" id="341454"/>
    <lineage>
        <taxon>Eukaryota</taxon>
        <taxon>Fungi</taxon>
        <taxon>Dikarya</taxon>
        <taxon>Ascomycota</taxon>
        <taxon>Pezizomycotina</taxon>
        <taxon>Pezizomycetes</taxon>
        <taxon>Pezizales</taxon>
        <taxon>Ascodesmidaceae</taxon>
        <taxon>Ascodesmis</taxon>
    </lineage>
</organism>
<evidence type="ECO:0000313" key="2">
    <source>
        <dbReference type="Proteomes" id="UP000298138"/>
    </source>
</evidence>
<dbReference type="AlphaFoldDB" id="A0A4S2MPC5"/>
<keyword evidence="2" id="KW-1185">Reference proteome</keyword>
<proteinExistence type="predicted"/>
<accession>A0A4S2MPC5</accession>
<name>A0A4S2MPC5_9PEZI</name>
<dbReference type="EMBL" id="ML220135">
    <property type="protein sequence ID" value="TGZ79041.1"/>
    <property type="molecule type" value="Genomic_DNA"/>
</dbReference>
<gene>
    <name evidence="1" type="ORF">EX30DRAFT_122190</name>
</gene>
<dbReference type="InParanoid" id="A0A4S2MPC5"/>
<protein>
    <submittedName>
        <fullName evidence="1">Uncharacterized protein</fullName>
    </submittedName>
</protein>
<reference evidence="1 2" key="1">
    <citation type="submission" date="2019-04" db="EMBL/GenBank/DDBJ databases">
        <title>Comparative genomics and transcriptomics to analyze fruiting body development in filamentous ascomycetes.</title>
        <authorList>
            <consortium name="DOE Joint Genome Institute"/>
            <person name="Lutkenhaus R."/>
            <person name="Traeger S."/>
            <person name="Breuer J."/>
            <person name="Kuo A."/>
            <person name="Lipzen A."/>
            <person name="Pangilinan J."/>
            <person name="Dilworth D."/>
            <person name="Sandor L."/>
            <person name="Poggeler S."/>
            <person name="Barry K."/>
            <person name="Grigoriev I.V."/>
            <person name="Nowrousian M."/>
        </authorList>
    </citation>
    <scope>NUCLEOTIDE SEQUENCE [LARGE SCALE GENOMIC DNA]</scope>
    <source>
        <strain evidence="1 2">CBS 389.68</strain>
    </source>
</reference>
<evidence type="ECO:0000313" key="1">
    <source>
        <dbReference type="EMBL" id="TGZ79041.1"/>
    </source>
</evidence>
<dbReference type="Proteomes" id="UP000298138">
    <property type="component" value="Unassembled WGS sequence"/>
</dbReference>
<sequence>MVLGEQLGAVLGSPNTTTAIPLLLSLFPLLRHFFFITSFHPSPPFHPIQLHRLLINPSPPAHHPHPAVPSSPPSLPALSSPHILPPRTCTPRHVITEPTSLELTLIRRCATWLHSHIACVPPRPSLEAVLFRELPHPVLVDSSVFSILANNATAPDFDLRGPHNRSGAGELGLS</sequence>